<protein>
    <submittedName>
        <fullName evidence="3">Uncharacterized protein</fullName>
    </submittedName>
</protein>
<feature type="compositionally biased region" description="Basic and acidic residues" evidence="1">
    <location>
        <begin position="369"/>
        <end position="381"/>
    </location>
</feature>
<keyword evidence="2" id="KW-0812">Transmembrane</keyword>
<feature type="compositionally biased region" description="Acidic residues" evidence="1">
    <location>
        <begin position="182"/>
        <end position="193"/>
    </location>
</feature>
<keyword evidence="2" id="KW-1133">Transmembrane helix</keyword>
<feature type="region of interest" description="Disordered" evidence="1">
    <location>
        <begin position="69"/>
        <end position="123"/>
    </location>
</feature>
<feature type="compositionally biased region" description="Basic and acidic residues" evidence="1">
    <location>
        <begin position="283"/>
        <end position="305"/>
    </location>
</feature>
<reference evidence="3 4" key="1">
    <citation type="submission" date="2018-12" db="EMBL/GenBank/DDBJ databases">
        <title>Draft genome sequence of Xylaria grammica IHI A82.</title>
        <authorList>
            <person name="Buettner E."/>
            <person name="Kellner H."/>
        </authorList>
    </citation>
    <scope>NUCLEOTIDE SEQUENCE [LARGE SCALE GENOMIC DNA]</scope>
    <source>
        <strain evidence="3 4">IHI A82</strain>
    </source>
</reference>
<comment type="caution">
    <text evidence="3">The sequence shown here is derived from an EMBL/GenBank/DDBJ whole genome shotgun (WGS) entry which is preliminary data.</text>
</comment>
<dbReference type="EMBL" id="RYZI01000902">
    <property type="protein sequence ID" value="RWA03180.1"/>
    <property type="molecule type" value="Genomic_DNA"/>
</dbReference>
<gene>
    <name evidence="3" type="ORF">EKO27_g11926</name>
</gene>
<dbReference type="Proteomes" id="UP000286045">
    <property type="component" value="Unassembled WGS sequence"/>
</dbReference>
<feature type="compositionally biased region" description="Basic residues" evidence="1">
    <location>
        <begin position="359"/>
        <end position="368"/>
    </location>
</feature>
<organism evidence="3 4">
    <name type="scientific">Xylaria grammica</name>
    <dbReference type="NCBI Taxonomy" id="363999"/>
    <lineage>
        <taxon>Eukaryota</taxon>
        <taxon>Fungi</taxon>
        <taxon>Dikarya</taxon>
        <taxon>Ascomycota</taxon>
        <taxon>Pezizomycotina</taxon>
        <taxon>Sordariomycetes</taxon>
        <taxon>Xylariomycetidae</taxon>
        <taxon>Xylariales</taxon>
        <taxon>Xylariaceae</taxon>
        <taxon>Xylaria</taxon>
    </lineage>
</organism>
<keyword evidence="2" id="KW-0472">Membrane</keyword>
<sequence>MPAASRQLCLPVLAFVLYIITVILWALASSSTTNITPNYVYVDPQTPSLPRAATDESCYAHTDESKIYADAAPRGDNSGSDGNSDGDSLGGNNNLDGGSNDNSNETEAEAEAETRTRTDNRYIPTDAATRAALLSCCQVHEALRPSASLHDIFDLSPLASCLHENQVRGLSESWHNDHQYVDDDDDDDDDDSDGQPAACYKTLYRRPDLYIGKKTHRPPAQDWDVYIVRTMECVRDMIRWVGNAHDKNDDSDSDSDSDSLTRFHTPRPPPPLSTTRTEQGTNTKEKGKEKEKEGEGEKAQAREEGPNQELLGPLLEAAALLTDNATRSVYGRWIQPHVESANEWAGEQAERCVRTKIGKIRRRRRKAQMQKEEEKGGREDSGSGGGGREAMNGSSNPGWVSSGYAKVRASLGFGGGGEDSARREEEGEEEEEKKEEMRIERLARHRCHAKMYGSRKRAVALWTRFRALPGNVDREAVCDDLAVAMATETAITEGNSD</sequence>
<feature type="region of interest" description="Disordered" evidence="1">
    <location>
        <begin position="174"/>
        <end position="199"/>
    </location>
</feature>
<feature type="region of interest" description="Disordered" evidence="1">
    <location>
        <begin position="359"/>
        <end position="438"/>
    </location>
</feature>
<proteinExistence type="predicted"/>
<feature type="compositionally biased region" description="Low complexity" evidence="1">
    <location>
        <begin position="75"/>
        <end position="103"/>
    </location>
</feature>
<keyword evidence="4" id="KW-1185">Reference proteome</keyword>
<name>A0A439CM76_9PEZI</name>
<evidence type="ECO:0000313" key="4">
    <source>
        <dbReference type="Proteomes" id="UP000286045"/>
    </source>
</evidence>
<dbReference type="AlphaFoldDB" id="A0A439CM76"/>
<evidence type="ECO:0000256" key="2">
    <source>
        <dbReference type="SAM" id="Phobius"/>
    </source>
</evidence>
<evidence type="ECO:0000313" key="3">
    <source>
        <dbReference type="EMBL" id="RWA03180.1"/>
    </source>
</evidence>
<feature type="transmembrane region" description="Helical" evidence="2">
    <location>
        <begin position="7"/>
        <end position="28"/>
    </location>
</feature>
<accession>A0A439CM76</accession>
<evidence type="ECO:0000256" key="1">
    <source>
        <dbReference type="SAM" id="MobiDB-lite"/>
    </source>
</evidence>
<feature type="region of interest" description="Disordered" evidence="1">
    <location>
        <begin position="244"/>
        <end position="308"/>
    </location>
</feature>